<dbReference type="InterPro" id="IPR001881">
    <property type="entry name" value="EGF-like_Ca-bd_dom"/>
</dbReference>
<dbReference type="PANTHER" id="PTHR45836">
    <property type="entry name" value="SLIT HOMOLOG"/>
    <property type="match status" value="1"/>
</dbReference>
<evidence type="ECO:0000256" key="5">
    <source>
        <dbReference type="PROSITE-ProRule" id="PRU00076"/>
    </source>
</evidence>
<evidence type="ECO:0000256" key="2">
    <source>
        <dbReference type="ARBA" id="ARBA00022729"/>
    </source>
</evidence>
<organism evidence="7 8">
    <name type="scientific">Pristionchus fissidentatus</name>
    <dbReference type="NCBI Taxonomy" id="1538716"/>
    <lineage>
        <taxon>Eukaryota</taxon>
        <taxon>Metazoa</taxon>
        <taxon>Ecdysozoa</taxon>
        <taxon>Nematoda</taxon>
        <taxon>Chromadorea</taxon>
        <taxon>Rhabditida</taxon>
        <taxon>Rhabditina</taxon>
        <taxon>Diplogasteromorpha</taxon>
        <taxon>Diplogasteroidea</taxon>
        <taxon>Neodiplogasteridae</taxon>
        <taxon>Pristionchus</taxon>
    </lineage>
</organism>
<evidence type="ECO:0000259" key="6">
    <source>
        <dbReference type="PROSITE" id="PS50026"/>
    </source>
</evidence>
<feature type="disulfide bond" evidence="5">
    <location>
        <begin position="37"/>
        <end position="46"/>
    </location>
</feature>
<dbReference type="PROSITE" id="PS00022">
    <property type="entry name" value="EGF_1"/>
    <property type="match status" value="2"/>
</dbReference>
<feature type="non-terminal residue" evidence="7">
    <location>
        <position position="131"/>
    </location>
</feature>
<evidence type="ECO:0000313" key="8">
    <source>
        <dbReference type="Proteomes" id="UP001432322"/>
    </source>
</evidence>
<dbReference type="InterPro" id="IPR049883">
    <property type="entry name" value="NOTCH1_EGF-like"/>
</dbReference>
<keyword evidence="1 5" id="KW-0245">EGF-like domain</keyword>
<dbReference type="FunFam" id="2.10.25.10:FF:000038">
    <property type="entry name" value="Fibrillin 2"/>
    <property type="match status" value="1"/>
</dbReference>
<keyword evidence="2" id="KW-0732">Signal</keyword>
<reference evidence="7" key="1">
    <citation type="submission" date="2023-10" db="EMBL/GenBank/DDBJ databases">
        <title>Genome assembly of Pristionchus species.</title>
        <authorList>
            <person name="Yoshida K."/>
            <person name="Sommer R.J."/>
        </authorList>
    </citation>
    <scope>NUCLEOTIDE SEQUENCE</scope>
    <source>
        <strain evidence="7">RS5133</strain>
    </source>
</reference>
<dbReference type="PANTHER" id="PTHR45836:SF13">
    <property type="entry name" value="PROTEIN CRUMBS"/>
    <property type="match status" value="1"/>
</dbReference>
<feature type="domain" description="EGF-like" evidence="6">
    <location>
        <begin position="9"/>
        <end position="47"/>
    </location>
</feature>
<dbReference type="InterPro" id="IPR000152">
    <property type="entry name" value="EGF-type_Asp/Asn_hydroxyl_site"/>
</dbReference>
<dbReference type="SMART" id="SM00181">
    <property type="entry name" value="EGF"/>
    <property type="match status" value="3"/>
</dbReference>
<dbReference type="PROSITE" id="PS00010">
    <property type="entry name" value="ASX_HYDROXYL"/>
    <property type="match status" value="3"/>
</dbReference>
<dbReference type="InterPro" id="IPR000742">
    <property type="entry name" value="EGF"/>
</dbReference>
<dbReference type="AlphaFoldDB" id="A0AAV5VLS8"/>
<dbReference type="SUPFAM" id="SSF57196">
    <property type="entry name" value="EGF/Laminin"/>
    <property type="match status" value="1"/>
</dbReference>
<dbReference type="InterPro" id="IPR051355">
    <property type="entry name" value="Notch/Slit_guidance"/>
</dbReference>
<dbReference type="InterPro" id="IPR009030">
    <property type="entry name" value="Growth_fac_rcpt_cys_sf"/>
</dbReference>
<feature type="non-terminal residue" evidence="7">
    <location>
        <position position="1"/>
    </location>
</feature>
<dbReference type="CDD" id="cd00054">
    <property type="entry name" value="EGF_CA"/>
    <property type="match status" value="2"/>
</dbReference>
<dbReference type="SMART" id="SM00179">
    <property type="entry name" value="EGF_CA"/>
    <property type="match status" value="2"/>
</dbReference>
<dbReference type="GO" id="GO:0007219">
    <property type="term" value="P:Notch signaling pathway"/>
    <property type="evidence" value="ECO:0007669"/>
    <property type="project" value="TreeGrafter"/>
</dbReference>
<evidence type="ECO:0000256" key="3">
    <source>
        <dbReference type="ARBA" id="ARBA00022737"/>
    </source>
</evidence>
<sequence length="131" mass="14514">WKGAECDEDINECVEKEGICKNFGSCINTNGSYSCNCINGTLGVNCEENPDNCQFDVNRVRYPYRCNSTDALATCTDGFNSYSCNCSSFWKGAECDEDVNECAFNPTPCLNFATCENTRGNYKCRCIEGTT</sequence>
<comment type="caution">
    <text evidence="7">The sequence shown here is derived from an EMBL/GenBank/DDBJ whole genome shotgun (WGS) entry which is preliminary data.</text>
</comment>
<dbReference type="PROSITE" id="PS01187">
    <property type="entry name" value="EGF_CA"/>
    <property type="match status" value="1"/>
</dbReference>
<dbReference type="GO" id="GO:0043235">
    <property type="term" value="C:receptor complex"/>
    <property type="evidence" value="ECO:0007669"/>
    <property type="project" value="TreeGrafter"/>
</dbReference>
<keyword evidence="3" id="KW-0677">Repeat</keyword>
<dbReference type="InterPro" id="IPR018097">
    <property type="entry name" value="EGF_Ca-bd_CS"/>
</dbReference>
<name>A0AAV5VLS8_9BILA</name>
<dbReference type="GO" id="GO:0005509">
    <property type="term" value="F:calcium ion binding"/>
    <property type="evidence" value="ECO:0007669"/>
    <property type="project" value="InterPro"/>
</dbReference>
<dbReference type="GO" id="GO:0005886">
    <property type="term" value="C:plasma membrane"/>
    <property type="evidence" value="ECO:0007669"/>
    <property type="project" value="TreeGrafter"/>
</dbReference>
<evidence type="ECO:0000256" key="4">
    <source>
        <dbReference type="ARBA" id="ARBA00023157"/>
    </source>
</evidence>
<dbReference type="Proteomes" id="UP001432322">
    <property type="component" value="Unassembled WGS sequence"/>
</dbReference>
<gene>
    <name evidence="7" type="ORF">PFISCL1PPCAC_11655</name>
</gene>
<dbReference type="Pfam" id="PF07645">
    <property type="entry name" value="EGF_CA"/>
    <property type="match status" value="2"/>
</dbReference>
<dbReference type="Gene3D" id="2.10.25.10">
    <property type="entry name" value="Laminin"/>
    <property type="match status" value="3"/>
</dbReference>
<protein>
    <recommendedName>
        <fullName evidence="6">EGF-like domain-containing protein</fullName>
    </recommendedName>
</protein>
<accession>A0AAV5VLS8</accession>
<dbReference type="PROSITE" id="PS50026">
    <property type="entry name" value="EGF_3"/>
    <property type="match status" value="2"/>
</dbReference>
<proteinExistence type="predicted"/>
<evidence type="ECO:0000313" key="7">
    <source>
        <dbReference type="EMBL" id="GMT20358.1"/>
    </source>
</evidence>
<dbReference type="EMBL" id="BTSY01000003">
    <property type="protein sequence ID" value="GMT20358.1"/>
    <property type="molecule type" value="Genomic_DNA"/>
</dbReference>
<comment type="caution">
    <text evidence="5">Lacks conserved residue(s) required for the propagation of feature annotation.</text>
</comment>
<dbReference type="GO" id="GO:0009986">
    <property type="term" value="C:cell surface"/>
    <property type="evidence" value="ECO:0007669"/>
    <property type="project" value="TreeGrafter"/>
</dbReference>
<feature type="domain" description="EGF-like" evidence="6">
    <location>
        <begin position="98"/>
        <end position="131"/>
    </location>
</feature>
<dbReference type="GO" id="GO:0007411">
    <property type="term" value="P:axon guidance"/>
    <property type="evidence" value="ECO:0007669"/>
    <property type="project" value="TreeGrafter"/>
</dbReference>
<evidence type="ECO:0000256" key="1">
    <source>
        <dbReference type="ARBA" id="ARBA00022536"/>
    </source>
</evidence>
<keyword evidence="4 5" id="KW-1015">Disulfide bond</keyword>
<keyword evidence="8" id="KW-1185">Reference proteome</keyword>
<dbReference type="SUPFAM" id="SSF57184">
    <property type="entry name" value="Growth factor receptor domain"/>
    <property type="match status" value="1"/>
</dbReference>